<gene>
    <name evidence="1" type="ORF">BQ8482_340138</name>
</gene>
<reference evidence="2" key="1">
    <citation type="submission" date="2016-12" db="EMBL/GenBank/DDBJ databases">
        <authorList>
            <person name="Brunel B."/>
        </authorList>
    </citation>
    <scope>NUCLEOTIDE SEQUENCE [LARGE SCALE GENOMIC DNA]</scope>
</reference>
<keyword evidence="2" id="KW-1185">Reference proteome</keyword>
<accession>A0A2P9AQ82</accession>
<evidence type="ECO:0000313" key="2">
    <source>
        <dbReference type="Proteomes" id="UP000245698"/>
    </source>
</evidence>
<dbReference type="AlphaFoldDB" id="A0A2P9AQ82"/>
<evidence type="ECO:0000313" key="1">
    <source>
        <dbReference type="EMBL" id="SJM33242.1"/>
    </source>
</evidence>
<organism evidence="1 2">
    <name type="scientific">Mesorhizobium delmotii</name>
    <dbReference type="NCBI Taxonomy" id="1631247"/>
    <lineage>
        <taxon>Bacteria</taxon>
        <taxon>Pseudomonadati</taxon>
        <taxon>Pseudomonadota</taxon>
        <taxon>Alphaproteobacteria</taxon>
        <taxon>Hyphomicrobiales</taxon>
        <taxon>Phyllobacteriaceae</taxon>
        <taxon>Mesorhizobium</taxon>
    </lineage>
</organism>
<dbReference type="EMBL" id="FUIG01000042">
    <property type="protein sequence ID" value="SJM33242.1"/>
    <property type="molecule type" value="Genomic_DNA"/>
</dbReference>
<name>A0A2P9AQ82_9HYPH</name>
<proteinExistence type="predicted"/>
<sequence length="61" mass="6744">MKPARRYCGGAAGVLRWFSTLPETPRLELDLIDVAVSVNLYGLLKDAPLADLSTSKRERLV</sequence>
<protein>
    <submittedName>
        <fullName evidence="1">Uncharacterized protein</fullName>
    </submittedName>
</protein>
<dbReference type="Proteomes" id="UP000245698">
    <property type="component" value="Unassembled WGS sequence"/>
</dbReference>